<evidence type="ECO:0000313" key="4">
    <source>
        <dbReference type="Proteomes" id="UP001465668"/>
    </source>
</evidence>
<keyword evidence="2" id="KW-0812">Transmembrane</keyword>
<dbReference type="InterPro" id="IPR053008">
    <property type="entry name" value="Phomopsin_biosynth_assoc"/>
</dbReference>
<comment type="caution">
    <text evidence="3">The sequence shown here is derived from an EMBL/GenBank/DDBJ whole genome shotgun (WGS) entry which is preliminary data.</text>
</comment>
<feature type="region of interest" description="Disordered" evidence="1">
    <location>
        <begin position="24"/>
        <end position="48"/>
    </location>
</feature>
<name>A0ABR2XTX9_9PEZI</name>
<evidence type="ECO:0000256" key="1">
    <source>
        <dbReference type="SAM" id="MobiDB-lite"/>
    </source>
</evidence>
<evidence type="ECO:0000256" key="2">
    <source>
        <dbReference type="SAM" id="Phobius"/>
    </source>
</evidence>
<protein>
    <submittedName>
        <fullName evidence="3">DUF3328 domain protein</fullName>
    </submittedName>
</protein>
<dbReference type="PANTHER" id="PTHR35896">
    <property type="entry name" value="IG-LIKE DOMAIN-CONTAINING PROTEIN"/>
    <property type="match status" value="1"/>
</dbReference>
<organism evidence="3 4">
    <name type="scientific">Seiridium cardinale</name>
    <dbReference type="NCBI Taxonomy" id="138064"/>
    <lineage>
        <taxon>Eukaryota</taxon>
        <taxon>Fungi</taxon>
        <taxon>Dikarya</taxon>
        <taxon>Ascomycota</taxon>
        <taxon>Pezizomycotina</taxon>
        <taxon>Sordariomycetes</taxon>
        <taxon>Xylariomycetidae</taxon>
        <taxon>Amphisphaeriales</taxon>
        <taxon>Sporocadaceae</taxon>
        <taxon>Seiridium</taxon>
    </lineage>
</organism>
<dbReference type="EMBL" id="JARVKM010000022">
    <property type="protein sequence ID" value="KAK9777256.1"/>
    <property type="molecule type" value="Genomic_DNA"/>
</dbReference>
<evidence type="ECO:0000313" key="3">
    <source>
        <dbReference type="EMBL" id="KAK9777256.1"/>
    </source>
</evidence>
<proteinExistence type="predicted"/>
<gene>
    <name evidence="3" type="ORF">SCAR479_05985</name>
</gene>
<feature type="transmembrane region" description="Helical" evidence="2">
    <location>
        <begin position="55"/>
        <end position="78"/>
    </location>
</feature>
<sequence length="483" mass="55216">MSSPFLKSLGLAWLLRNDRKDYQSLRPDEKSEPDGGSDSAQADDRFSDRTPRPRLSILLQLSVVILTLALIIVSSLHLELIARTTSPPRLDCGTSIEEALEKGCKFDQLMKTWLPAECPRVGLKEHITAGYTAGNDTGSQWRYYKDRERNEEVPVEKLGEMAEVDQNFFATGREHMSHCAWMLTRMAHVHTHPGMRKDFLVSNFEHTKHCIFFLVQFASSRSGQELLAYIESLPVIAQSRHGNVNTEFVRRPIEKPEAYFRAADVILDSNYLTFTDKFVSLLDQLELIFPIFDRQWMTAALKHLITSRRAFIICTTSLKPIFCKLAGIFQDLKTDILYRRQRLVEFKIPGDIDPPYDMAYQQLQAYIGKSYSVHGPGQRVDVLCNPLDNFINSKTETACLDRACTARPRVAAKWALEYSDLPERLLAPTARALRDALRKSRELQETLVSILAHPPRWVYLPNEKQLQSNDKAGRISFRRSSPP</sequence>
<keyword evidence="2" id="KW-0472">Membrane</keyword>
<reference evidence="3 4" key="1">
    <citation type="submission" date="2024-02" db="EMBL/GenBank/DDBJ databases">
        <title>First draft genome assembly of two strains of Seiridium cardinale.</title>
        <authorList>
            <person name="Emiliani G."/>
            <person name="Scali E."/>
        </authorList>
    </citation>
    <scope>NUCLEOTIDE SEQUENCE [LARGE SCALE GENOMIC DNA]</scope>
    <source>
        <strain evidence="3 4">BM-138-000479</strain>
    </source>
</reference>
<keyword evidence="4" id="KW-1185">Reference proteome</keyword>
<keyword evidence="2" id="KW-1133">Transmembrane helix</keyword>
<dbReference type="PANTHER" id="PTHR35896:SF3">
    <property type="entry name" value="MAJOR FACILITATOR SUPERFAMILY TRANSPORTER"/>
    <property type="match status" value="1"/>
</dbReference>
<accession>A0ABR2XTX9</accession>
<dbReference type="Proteomes" id="UP001465668">
    <property type="component" value="Unassembled WGS sequence"/>
</dbReference>
<feature type="compositionally biased region" description="Basic and acidic residues" evidence="1">
    <location>
        <begin position="24"/>
        <end position="33"/>
    </location>
</feature>